<proteinExistence type="predicted"/>
<reference evidence="1 2" key="1">
    <citation type="submission" date="2019-07" db="EMBL/GenBank/DDBJ databases">
        <title>Whole genome shotgun sequence of Cerasibacillus quisquiliarum NBRC 102429.</title>
        <authorList>
            <person name="Hosoyama A."/>
            <person name="Uohara A."/>
            <person name="Ohji S."/>
            <person name="Ichikawa N."/>
        </authorList>
    </citation>
    <scope>NUCLEOTIDE SEQUENCE [LARGE SCALE GENOMIC DNA]</scope>
    <source>
        <strain evidence="1 2">NBRC 102429</strain>
    </source>
</reference>
<keyword evidence="2" id="KW-1185">Reference proteome</keyword>
<sequence>MSQSFLVEAKRREIRDYQSLWAGQGVGGITKEETAASIVYDLIATNLIDFFQKLFINSNITYFIISLVCQLGM</sequence>
<gene>
    <name evidence="1" type="ORF">CQU01_10410</name>
</gene>
<dbReference type="AlphaFoldDB" id="A0A511UZB4"/>
<dbReference type="OrthoDB" id="9778912at2"/>
<comment type="caution">
    <text evidence="1">The sequence shown here is derived from an EMBL/GenBank/DDBJ whole genome shotgun (WGS) entry which is preliminary data.</text>
</comment>
<organism evidence="1 2">
    <name type="scientific">Cerasibacillus quisquiliarum</name>
    <dbReference type="NCBI Taxonomy" id="227865"/>
    <lineage>
        <taxon>Bacteria</taxon>
        <taxon>Bacillati</taxon>
        <taxon>Bacillota</taxon>
        <taxon>Bacilli</taxon>
        <taxon>Bacillales</taxon>
        <taxon>Bacillaceae</taxon>
        <taxon>Cerasibacillus</taxon>
    </lineage>
</organism>
<dbReference type="EMBL" id="BJXW01000010">
    <property type="protein sequence ID" value="GEN30803.1"/>
    <property type="molecule type" value="Genomic_DNA"/>
</dbReference>
<evidence type="ECO:0000313" key="2">
    <source>
        <dbReference type="Proteomes" id="UP000321491"/>
    </source>
</evidence>
<accession>A0A511UZB4</accession>
<name>A0A511UZB4_9BACI</name>
<evidence type="ECO:0000313" key="1">
    <source>
        <dbReference type="EMBL" id="GEN30803.1"/>
    </source>
</evidence>
<dbReference type="RefSeq" id="WP_146936424.1">
    <property type="nucleotide sequence ID" value="NZ_BJXW01000010.1"/>
</dbReference>
<protein>
    <submittedName>
        <fullName evidence="1">Uncharacterized protein</fullName>
    </submittedName>
</protein>
<dbReference type="Proteomes" id="UP000321491">
    <property type="component" value="Unassembled WGS sequence"/>
</dbReference>